<evidence type="ECO:0000313" key="2">
    <source>
        <dbReference type="Proteomes" id="UP000254575"/>
    </source>
</evidence>
<protein>
    <submittedName>
        <fullName evidence="1">Protein of uncharacterized function (DUF2958)</fullName>
    </submittedName>
</protein>
<evidence type="ECO:0000313" key="1">
    <source>
        <dbReference type="EMBL" id="SUO90249.1"/>
    </source>
</evidence>
<keyword evidence="2" id="KW-1185">Reference proteome</keyword>
<gene>
    <name evidence="1" type="ORF">NCTC10717_00043</name>
</gene>
<reference evidence="1 2" key="1">
    <citation type="submission" date="2018-06" db="EMBL/GenBank/DDBJ databases">
        <authorList>
            <consortium name="Pathogen Informatics"/>
            <person name="Doyle S."/>
        </authorList>
    </citation>
    <scope>NUCLEOTIDE SEQUENCE [LARGE SCALE GENOMIC DNA]</scope>
    <source>
        <strain evidence="1 2">NCTC10717</strain>
    </source>
</reference>
<dbReference type="Proteomes" id="UP000254575">
    <property type="component" value="Unassembled WGS sequence"/>
</dbReference>
<sequence>MNPFVTIIAGDSAAESAFAKALDAKLRNDFGNIAEIVDTSSKPVKRMAKFTKCLIPKDLIAIMQANHLKSDEKYDLRPVVHLYLPGTRCQWLLTEIDTDLDMAFGLCDLGIGSPKLGYMSLHEVLKSTSWLMINPDFVGVAPLSEYACRAMDADQIVINWEGMPNAT</sequence>
<proteinExistence type="predicted"/>
<dbReference type="EMBL" id="UHIA01000002">
    <property type="protein sequence ID" value="SUO90249.1"/>
    <property type="molecule type" value="Genomic_DNA"/>
</dbReference>
<dbReference type="Pfam" id="PF11171">
    <property type="entry name" value="DUF2958"/>
    <property type="match status" value="1"/>
</dbReference>
<organism evidence="1 2">
    <name type="scientific">Suttonella indologenes</name>
    <dbReference type="NCBI Taxonomy" id="13276"/>
    <lineage>
        <taxon>Bacteria</taxon>
        <taxon>Pseudomonadati</taxon>
        <taxon>Pseudomonadota</taxon>
        <taxon>Gammaproteobacteria</taxon>
        <taxon>Cardiobacteriales</taxon>
        <taxon>Cardiobacteriaceae</taxon>
        <taxon>Suttonella</taxon>
    </lineage>
</organism>
<name>A0A380MHN5_9GAMM</name>
<dbReference type="RefSeq" id="WP_245887944.1">
    <property type="nucleotide sequence ID" value="NZ_UHIA01000002.1"/>
</dbReference>
<accession>A0A380MHN5</accession>
<dbReference type="AlphaFoldDB" id="A0A380MHN5"/>
<dbReference type="InterPro" id="IPR021341">
    <property type="entry name" value="DUF2958"/>
</dbReference>